<evidence type="ECO:0000313" key="1">
    <source>
        <dbReference type="EMBL" id="KKI98736.1"/>
    </source>
</evidence>
<keyword evidence="2" id="KW-1185">Reference proteome</keyword>
<dbReference type="Proteomes" id="UP000034681">
    <property type="component" value="Unassembled WGS sequence"/>
</dbReference>
<sequence length="82" mass="8943">MEGTPQPESQDETQGAWGTPVLGLAVLLSPTKNRQKLILAQGRDLVNGKLPPVNRRLGQTSVFARSSLEQVTEFECLRPQTG</sequence>
<reference evidence="1" key="1">
    <citation type="submission" date="2012-04" db="EMBL/GenBank/DDBJ databases">
        <authorList>
            <person name="Borisov I.G."/>
            <person name="Ivanikova N.V."/>
            <person name="Pinevich A.V."/>
        </authorList>
    </citation>
    <scope>NUCLEOTIDE SEQUENCE</scope>
    <source>
        <strain evidence="1">CALU 1027</strain>
    </source>
</reference>
<dbReference type="AlphaFoldDB" id="A0A0M2PWI9"/>
<evidence type="ECO:0000313" key="2">
    <source>
        <dbReference type="Proteomes" id="UP000034681"/>
    </source>
</evidence>
<accession>A0A0M2PWI9</accession>
<dbReference type="EMBL" id="AJTX02000007">
    <property type="protein sequence ID" value="KKI98736.1"/>
    <property type="molecule type" value="Genomic_DNA"/>
</dbReference>
<comment type="caution">
    <text evidence="1">The sequence shown here is derived from an EMBL/GenBank/DDBJ whole genome shotgun (WGS) entry which is preliminary data.</text>
</comment>
<gene>
    <name evidence="1" type="ORF">PROH_18050</name>
</gene>
<proteinExistence type="predicted"/>
<name>A0A0M2PWI9_PROHO</name>
<protein>
    <submittedName>
        <fullName evidence="1">Uncharacterized protein</fullName>
    </submittedName>
</protein>
<organism evidence="1 2">
    <name type="scientific">Prochlorothrix hollandica PCC 9006 = CALU 1027</name>
    <dbReference type="NCBI Taxonomy" id="317619"/>
    <lineage>
        <taxon>Bacteria</taxon>
        <taxon>Bacillati</taxon>
        <taxon>Cyanobacteriota</taxon>
        <taxon>Cyanophyceae</taxon>
        <taxon>Prochlorotrichales</taxon>
        <taxon>Prochlorotrichaceae</taxon>
        <taxon>Prochlorothrix</taxon>
    </lineage>
</organism>